<feature type="compositionally biased region" description="Polar residues" evidence="11">
    <location>
        <begin position="67"/>
        <end position="84"/>
    </location>
</feature>
<evidence type="ECO:0000256" key="9">
    <source>
        <dbReference type="ARBA" id="ARBA00022840"/>
    </source>
</evidence>
<dbReference type="InterPro" id="IPR011009">
    <property type="entry name" value="Kinase-like_dom_sf"/>
</dbReference>
<dbReference type="Gene3D" id="3.30.200.20">
    <property type="entry name" value="Phosphorylase Kinase, domain 1"/>
    <property type="match status" value="1"/>
</dbReference>
<dbReference type="InterPro" id="IPR017441">
    <property type="entry name" value="Protein_kinase_ATP_BS"/>
</dbReference>
<comment type="subcellular location">
    <subcellularLocation>
        <location evidence="1">Cytoplasm</location>
    </subcellularLocation>
</comment>
<organism evidence="13 14">
    <name type="scientific">Coprinellus micaceus</name>
    <name type="common">Glistening ink-cap mushroom</name>
    <name type="synonym">Coprinus micaceus</name>
    <dbReference type="NCBI Taxonomy" id="71717"/>
    <lineage>
        <taxon>Eukaryota</taxon>
        <taxon>Fungi</taxon>
        <taxon>Dikarya</taxon>
        <taxon>Basidiomycota</taxon>
        <taxon>Agaricomycotina</taxon>
        <taxon>Agaricomycetes</taxon>
        <taxon>Agaricomycetidae</taxon>
        <taxon>Agaricales</taxon>
        <taxon>Agaricineae</taxon>
        <taxon>Psathyrellaceae</taxon>
        <taxon>Coprinellus</taxon>
    </lineage>
</organism>
<keyword evidence="8 13" id="KW-0418">Kinase</keyword>
<dbReference type="PANTHER" id="PTHR24058">
    <property type="entry name" value="DUAL SPECIFICITY PROTEIN KINASE"/>
    <property type="match status" value="1"/>
</dbReference>
<dbReference type="InterPro" id="IPR050494">
    <property type="entry name" value="Ser_Thr_dual-spec_kinase"/>
</dbReference>
<feature type="compositionally biased region" description="Low complexity" evidence="11">
    <location>
        <begin position="875"/>
        <end position="920"/>
    </location>
</feature>
<comment type="similarity">
    <text evidence="2">Belongs to the protein kinase superfamily. CMGC Ser/Thr protein kinase family. MNB/DYRK subfamily.</text>
</comment>
<dbReference type="InterPro" id="IPR000719">
    <property type="entry name" value="Prot_kinase_dom"/>
</dbReference>
<evidence type="ECO:0000313" key="14">
    <source>
        <dbReference type="Proteomes" id="UP000298030"/>
    </source>
</evidence>
<feature type="compositionally biased region" description="Polar residues" evidence="11">
    <location>
        <begin position="20"/>
        <end position="35"/>
    </location>
</feature>
<keyword evidence="14" id="KW-1185">Reference proteome</keyword>
<evidence type="ECO:0000256" key="2">
    <source>
        <dbReference type="ARBA" id="ARBA00008867"/>
    </source>
</evidence>
<dbReference type="InterPro" id="IPR008271">
    <property type="entry name" value="Ser/Thr_kinase_AS"/>
</dbReference>
<feature type="compositionally biased region" description="Polar residues" evidence="11">
    <location>
        <begin position="148"/>
        <end position="158"/>
    </location>
</feature>
<dbReference type="PANTHER" id="PTHR24058:SF17">
    <property type="entry name" value="HOMEODOMAIN INTERACTING PROTEIN KINASE, ISOFORM D"/>
    <property type="match status" value="1"/>
</dbReference>
<keyword evidence="5" id="KW-0597">Phosphoprotein</keyword>
<dbReference type="SUPFAM" id="SSF56112">
    <property type="entry name" value="Protein kinase-like (PK-like)"/>
    <property type="match status" value="1"/>
</dbReference>
<keyword evidence="9 10" id="KW-0067">ATP-binding</keyword>
<dbReference type="PROSITE" id="PS50011">
    <property type="entry name" value="PROTEIN_KINASE_DOM"/>
    <property type="match status" value="1"/>
</dbReference>
<feature type="region of interest" description="Disordered" evidence="11">
    <location>
        <begin position="858"/>
        <end position="963"/>
    </location>
</feature>
<dbReference type="Gene3D" id="1.10.510.10">
    <property type="entry name" value="Transferase(Phosphotransferase) domain 1"/>
    <property type="match status" value="1"/>
</dbReference>
<dbReference type="GO" id="GO:0004713">
    <property type="term" value="F:protein tyrosine kinase activity"/>
    <property type="evidence" value="ECO:0007669"/>
    <property type="project" value="TreeGrafter"/>
</dbReference>
<feature type="region of interest" description="Disordered" evidence="11">
    <location>
        <begin position="1135"/>
        <end position="1178"/>
    </location>
</feature>
<feature type="domain" description="Protein kinase" evidence="12">
    <location>
        <begin position="456"/>
        <end position="792"/>
    </location>
</feature>
<evidence type="ECO:0000256" key="7">
    <source>
        <dbReference type="ARBA" id="ARBA00022741"/>
    </source>
</evidence>
<dbReference type="CDD" id="cd14212">
    <property type="entry name" value="PKc_YAK1"/>
    <property type="match status" value="1"/>
</dbReference>
<dbReference type="GO" id="GO:0005737">
    <property type="term" value="C:cytoplasm"/>
    <property type="evidence" value="ECO:0007669"/>
    <property type="project" value="UniProtKB-SubCell"/>
</dbReference>
<reference evidence="13 14" key="1">
    <citation type="journal article" date="2019" name="Nat. Ecol. Evol.">
        <title>Megaphylogeny resolves global patterns of mushroom evolution.</title>
        <authorList>
            <person name="Varga T."/>
            <person name="Krizsan K."/>
            <person name="Foldi C."/>
            <person name="Dima B."/>
            <person name="Sanchez-Garcia M."/>
            <person name="Sanchez-Ramirez S."/>
            <person name="Szollosi G.J."/>
            <person name="Szarkandi J.G."/>
            <person name="Papp V."/>
            <person name="Albert L."/>
            <person name="Andreopoulos W."/>
            <person name="Angelini C."/>
            <person name="Antonin V."/>
            <person name="Barry K.W."/>
            <person name="Bougher N.L."/>
            <person name="Buchanan P."/>
            <person name="Buyck B."/>
            <person name="Bense V."/>
            <person name="Catcheside P."/>
            <person name="Chovatia M."/>
            <person name="Cooper J."/>
            <person name="Damon W."/>
            <person name="Desjardin D."/>
            <person name="Finy P."/>
            <person name="Geml J."/>
            <person name="Haridas S."/>
            <person name="Hughes K."/>
            <person name="Justo A."/>
            <person name="Karasinski D."/>
            <person name="Kautmanova I."/>
            <person name="Kiss B."/>
            <person name="Kocsube S."/>
            <person name="Kotiranta H."/>
            <person name="LaButti K.M."/>
            <person name="Lechner B.E."/>
            <person name="Liimatainen K."/>
            <person name="Lipzen A."/>
            <person name="Lukacs Z."/>
            <person name="Mihaltcheva S."/>
            <person name="Morgado L.N."/>
            <person name="Niskanen T."/>
            <person name="Noordeloos M.E."/>
            <person name="Ohm R.A."/>
            <person name="Ortiz-Santana B."/>
            <person name="Ovrebo C."/>
            <person name="Racz N."/>
            <person name="Riley R."/>
            <person name="Savchenko A."/>
            <person name="Shiryaev A."/>
            <person name="Soop K."/>
            <person name="Spirin V."/>
            <person name="Szebenyi C."/>
            <person name="Tomsovsky M."/>
            <person name="Tulloss R.E."/>
            <person name="Uehling J."/>
            <person name="Grigoriev I.V."/>
            <person name="Vagvolgyi C."/>
            <person name="Papp T."/>
            <person name="Martin F.M."/>
            <person name="Miettinen O."/>
            <person name="Hibbett D.S."/>
            <person name="Nagy L.G."/>
        </authorList>
    </citation>
    <scope>NUCLEOTIDE SEQUENCE [LARGE SCALE GENOMIC DNA]</scope>
    <source>
        <strain evidence="13 14">FP101781</strain>
    </source>
</reference>
<feature type="compositionally biased region" description="Low complexity" evidence="11">
    <location>
        <begin position="947"/>
        <end position="958"/>
    </location>
</feature>
<dbReference type="PROSITE" id="PS00108">
    <property type="entry name" value="PROTEIN_KINASE_ST"/>
    <property type="match status" value="1"/>
</dbReference>
<evidence type="ECO:0000256" key="11">
    <source>
        <dbReference type="SAM" id="MobiDB-lite"/>
    </source>
</evidence>
<dbReference type="FunFam" id="3.30.200.20:FF:000087">
    <property type="entry name" value="Dual specificity tyrosine-phosphorylation-regulated kinase 1A"/>
    <property type="match status" value="1"/>
</dbReference>
<keyword evidence="7 10" id="KW-0547">Nucleotide-binding</keyword>
<evidence type="ECO:0000256" key="5">
    <source>
        <dbReference type="ARBA" id="ARBA00022553"/>
    </source>
</evidence>
<evidence type="ECO:0000256" key="4">
    <source>
        <dbReference type="ARBA" id="ARBA00022527"/>
    </source>
</evidence>
<feature type="region of interest" description="Disordered" evidence="11">
    <location>
        <begin position="1"/>
        <end position="328"/>
    </location>
</feature>
<evidence type="ECO:0000256" key="8">
    <source>
        <dbReference type="ARBA" id="ARBA00022777"/>
    </source>
</evidence>
<dbReference type="AlphaFoldDB" id="A0A4Y7TT07"/>
<gene>
    <name evidence="13" type="ORF">FA13DRAFT_1786474</name>
</gene>
<protein>
    <submittedName>
        <fullName evidence="13">Kinase-like protein</fullName>
    </submittedName>
</protein>
<name>A0A4Y7TT07_COPMI</name>
<dbReference type="OrthoDB" id="9332038at2759"/>
<feature type="compositionally biased region" description="Polar residues" evidence="11">
    <location>
        <begin position="105"/>
        <end position="120"/>
    </location>
</feature>
<feature type="compositionally biased region" description="Polar residues" evidence="11">
    <location>
        <begin position="279"/>
        <end position="328"/>
    </location>
</feature>
<dbReference type="FunFam" id="1.10.510.10:FF:000380">
    <property type="entry name" value="Serine/threonine-protein kinase ppk15"/>
    <property type="match status" value="1"/>
</dbReference>
<comment type="caution">
    <text evidence="13">The sequence shown here is derived from an EMBL/GenBank/DDBJ whole genome shotgun (WGS) entry which is preliminary data.</text>
</comment>
<evidence type="ECO:0000256" key="3">
    <source>
        <dbReference type="ARBA" id="ARBA00022490"/>
    </source>
</evidence>
<dbReference type="STRING" id="71717.A0A4Y7TT07"/>
<dbReference type="GO" id="GO:0005634">
    <property type="term" value="C:nucleus"/>
    <property type="evidence" value="ECO:0007669"/>
    <property type="project" value="TreeGrafter"/>
</dbReference>
<feature type="compositionally biased region" description="Low complexity" evidence="11">
    <location>
        <begin position="858"/>
        <end position="867"/>
    </location>
</feature>
<evidence type="ECO:0000256" key="6">
    <source>
        <dbReference type="ARBA" id="ARBA00022679"/>
    </source>
</evidence>
<sequence length="1243" mass="135802">MSESELYMQDPNESFDLPRWQTQVDPLSSSSTTQAAHGAQASYLYSAPPPPPPHALTPSSPQRIQAIHQNQTGPTRQPRISQLLEQEHALAPPSSQYSSGQQSGLTRSTSLGGAQTNNIASRLRRPPQQDDIEAYPADSHSMAPPRQQPQLSGNSFYASSGGYQGQSIQPSASTTSPPDSYNDMYYNGSSGHPPKRLQDPNLAANRNARSPHRGAASSTPNLLDPYAQQPQYSPTGPAYSYGNAPPLDQRAQSAAYQTHSRNNSQLKAEPSTPPIPPSYGSQNQAHHVISYSSPYSTGTASSYPRLQVNTHHTGPNIKASISQPSTPMSYIPSTTPGSHYYPQDQSMIVDPPKRRPAGFRRVRTAHDLQPRLDVLPGARRMGPDGTYLSPLRQLTTNILDTYRICNPQFRYESTHNPRRVLTKPSKPVHNDGFDNEDYDYILYVNDWLGTEEGHKYLILDILGQGTFGQVVKCQNMKTHEIVAVKVVKNKPAYFNQSMMEVTILEMLNKTCDPNDEHHILRLRDSFIHRSHLCLVFELLSSNLYELIKQNQFQGLSTQLVKVFMGQLLDALTVLKEARLIHCDLKPENILLKSLQSPGIKVIDFGSACHERQTVYTYIQSRFYRSPEVLLGMSYTSAIDMWSLGCIAVELFLGLPLFPGTSEYNQLTRIIDMLGYSMMNLGKNTHQFFDSYEQWNPQVNQPEKAFKLKSIDQYSREHGTNEQPGKQYFKSNSLVEIINSAPMPSSSKGSRSAHEVEKEMNHRAAFIDFCKGLLDLNPITRWTPQQARFHPFITGEKFTKPFTPDSMVIASPGAVTQPTPAHDPKRPFGGLVQTQSKGARAYPDAATYNQQLAQHQAYTAAQASQSSAPVRNPYINPQNAAQTSSQSQPQQPVNNSYPTTPADSYSSSGQGPQYGSQYGSSLPGQGPHSMSHHPSAGQLGVGSSQYPSGASLGSGHLSSNVSSQGAYYPNQQRARATTVNQMDSGIPPALARLQHMKQDIIGGRNALTPVLNRDDAMREWERRQSGKPAAAAQPYQPLEYLQQQAEMVAAQGLTNWATGAHHSARYQAQPSKLQHSYQPHTIVVDDENAGAAGGSGARRDVVMQNVRAAAARGDTGAQGLYSGSAAPAAMISSPPQAYTGGGAQGASSTGPRYGPSNYGPPSAGGAGSSSGGFDYLPMPGEPQYQGYQVNTATGAARMGSSAGQQQVPTSFYGPAVVPSGQQQQRNPFNPMAPDSQQKDARWQR</sequence>
<dbReference type="GO" id="GO:0004674">
    <property type="term" value="F:protein serine/threonine kinase activity"/>
    <property type="evidence" value="ECO:0007669"/>
    <property type="project" value="UniProtKB-KW"/>
</dbReference>
<dbReference type="SMART" id="SM00220">
    <property type="entry name" value="S_TKc"/>
    <property type="match status" value="1"/>
</dbReference>
<evidence type="ECO:0000259" key="12">
    <source>
        <dbReference type="PROSITE" id="PS50011"/>
    </source>
</evidence>
<evidence type="ECO:0000313" key="13">
    <source>
        <dbReference type="EMBL" id="TEB37300.1"/>
    </source>
</evidence>
<dbReference type="PROSITE" id="PS00107">
    <property type="entry name" value="PROTEIN_KINASE_ATP"/>
    <property type="match status" value="1"/>
</dbReference>
<dbReference type="Proteomes" id="UP000298030">
    <property type="component" value="Unassembled WGS sequence"/>
</dbReference>
<proteinExistence type="inferred from homology"/>
<feature type="binding site" evidence="10">
    <location>
        <position position="485"/>
    </location>
    <ligand>
        <name>ATP</name>
        <dbReference type="ChEBI" id="CHEBI:30616"/>
    </ligand>
</feature>
<feature type="compositionally biased region" description="Low complexity" evidence="11">
    <location>
        <begin position="94"/>
        <end position="104"/>
    </location>
</feature>
<accession>A0A4Y7TT07</accession>
<feature type="compositionally biased region" description="Polar residues" evidence="11">
    <location>
        <begin position="250"/>
        <end position="266"/>
    </location>
</feature>
<dbReference type="GO" id="GO:0005524">
    <property type="term" value="F:ATP binding"/>
    <property type="evidence" value="ECO:0007669"/>
    <property type="project" value="UniProtKB-UniRule"/>
</dbReference>
<feature type="compositionally biased region" description="Low complexity" evidence="11">
    <location>
        <begin position="1144"/>
        <end position="1160"/>
    </location>
</feature>
<feature type="region of interest" description="Disordered" evidence="11">
    <location>
        <begin position="812"/>
        <end position="840"/>
    </location>
</feature>
<dbReference type="Pfam" id="PF00069">
    <property type="entry name" value="Pkinase"/>
    <property type="match status" value="1"/>
</dbReference>
<keyword evidence="4" id="KW-0723">Serine/threonine-protein kinase</keyword>
<keyword evidence="3" id="KW-0963">Cytoplasm</keyword>
<dbReference type="EMBL" id="QPFP01000004">
    <property type="protein sequence ID" value="TEB37300.1"/>
    <property type="molecule type" value="Genomic_DNA"/>
</dbReference>
<feature type="region of interest" description="Disordered" evidence="11">
    <location>
        <begin position="1193"/>
        <end position="1243"/>
    </location>
</feature>
<feature type="compositionally biased region" description="Polar residues" evidence="11">
    <location>
        <begin position="165"/>
        <end position="179"/>
    </location>
</feature>
<keyword evidence="6" id="KW-0808">Transferase</keyword>
<evidence type="ECO:0000256" key="10">
    <source>
        <dbReference type="PROSITE-ProRule" id="PRU10141"/>
    </source>
</evidence>
<evidence type="ECO:0000256" key="1">
    <source>
        <dbReference type="ARBA" id="ARBA00004496"/>
    </source>
</evidence>